<evidence type="ECO:0000313" key="1">
    <source>
        <dbReference type="EMBL" id="GIQ69245.1"/>
    </source>
</evidence>
<dbReference type="Proteomes" id="UP000677918">
    <property type="component" value="Unassembled WGS sequence"/>
</dbReference>
<reference evidence="1" key="1">
    <citation type="submission" date="2021-04" db="EMBL/GenBank/DDBJ databases">
        <title>Draft genome sequence of Xylanibacillus composti strain K13.</title>
        <authorList>
            <person name="Uke A."/>
            <person name="Chhe C."/>
            <person name="Baramee S."/>
            <person name="Kosugi A."/>
        </authorList>
    </citation>
    <scope>NUCLEOTIDE SEQUENCE</scope>
    <source>
        <strain evidence="1">K13</strain>
    </source>
</reference>
<evidence type="ECO:0000313" key="2">
    <source>
        <dbReference type="Proteomes" id="UP000677918"/>
    </source>
</evidence>
<protein>
    <submittedName>
        <fullName evidence="1">Uncharacterized protein</fullName>
    </submittedName>
</protein>
<comment type="caution">
    <text evidence="1">The sequence shown here is derived from an EMBL/GenBank/DDBJ whole genome shotgun (WGS) entry which is preliminary data.</text>
</comment>
<gene>
    <name evidence="1" type="ORF">XYCOK13_20690</name>
</gene>
<name>A0A8J4M2L7_9BACL</name>
<keyword evidence="2" id="KW-1185">Reference proteome</keyword>
<dbReference type="EMBL" id="BOVK01000025">
    <property type="protein sequence ID" value="GIQ69245.1"/>
    <property type="molecule type" value="Genomic_DNA"/>
</dbReference>
<accession>A0A8J4M2L7</accession>
<organism evidence="1 2">
    <name type="scientific">Xylanibacillus composti</name>
    <dbReference type="NCBI Taxonomy" id="1572762"/>
    <lineage>
        <taxon>Bacteria</taxon>
        <taxon>Bacillati</taxon>
        <taxon>Bacillota</taxon>
        <taxon>Bacilli</taxon>
        <taxon>Bacillales</taxon>
        <taxon>Paenibacillaceae</taxon>
        <taxon>Xylanibacillus</taxon>
    </lineage>
</organism>
<dbReference type="AlphaFoldDB" id="A0A8J4M2L7"/>
<proteinExistence type="predicted"/>
<sequence length="74" mass="9144">MYRRVGQEDWTRLIWKEKRMFRARYETIEGVRSSSYFEFTEALLVNPPKSSLRNRIKELYGLILELDRFQQQIR</sequence>